<dbReference type="Proteomes" id="UP000324222">
    <property type="component" value="Unassembled WGS sequence"/>
</dbReference>
<dbReference type="EMBL" id="VSRR010001285">
    <property type="protein sequence ID" value="MPC24066.1"/>
    <property type="molecule type" value="Genomic_DNA"/>
</dbReference>
<protein>
    <submittedName>
        <fullName evidence="1">Uncharacterized protein</fullName>
    </submittedName>
</protein>
<reference evidence="1 2" key="1">
    <citation type="submission" date="2019-05" db="EMBL/GenBank/DDBJ databases">
        <title>Another draft genome of Portunus trituberculatus and its Hox gene families provides insights of decapod evolution.</title>
        <authorList>
            <person name="Jeong J.-H."/>
            <person name="Song I."/>
            <person name="Kim S."/>
            <person name="Choi T."/>
            <person name="Kim D."/>
            <person name="Ryu S."/>
            <person name="Kim W."/>
        </authorList>
    </citation>
    <scope>NUCLEOTIDE SEQUENCE [LARGE SCALE GENOMIC DNA]</scope>
    <source>
        <tissue evidence="1">Muscle</tissue>
    </source>
</reference>
<organism evidence="1 2">
    <name type="scientific">Portunus trituberculatus</name>
    <name type="common">Swimming crab</name>
    <name type="synonym">Neptunus trituberculatus</name>
    <dbReference type="NCBI Taxonomy" id="210409"/>
    <lineage>
        <taxon>Eukaryota</taxon>
        <taxon>Metazoa</taxon>
        <taxon>Ecdysozoa</taxon>
        <taxon>Arthropoda</taxon>
        <taxon>Crustacea</taxon>
        <taxon>Multicrustacea</taxon>
        <taxon>Malacostraca</taxon>
        <taxon>Eumalacostraca</taxon>
        <taxon>Eucarida</taxon>
        <taxon>Decapoda</taxon>
        <taxon>Pleocyemata</taxon>
        <taxon>Brachyura</taxon>
        <taxon>Eubrachyura</taxon>
        <taxon>Portunoidea</taxon>
        <taxon>Portunidae</taxon>
        <taxon>Portuninae</taxon>
        <taxon>Portunus</taxon>
    </lineage>
</organism>
<name>A0A5B7DSZ4_PORTR</name>
<keyword evidence="2" id="KW-1185">Reference proteome</keyword>
<dbReference type="AlphaFoldDB" id="A0A5B7DSZ4"/>
<accession>A0A5B7DSZ4</accession>
<comment type="caution">
    <text evidence="1">The sequence shown here is derived from an EMBL/GenBank/DDBJ whole genome shotgun (WGS) entry which is preliminary data.</text>
</comment>
<evidence type="ECO:0000313" key="1">
    <source>
        <dbReference type="EMBL" id="MPC24066.1"/>
    </source>
</evidence>
<dbReference type="OrthoDB" id="428774at2759"/>
<proteinExistence type="predicted"/>
<sequence>MISANHPINYDHTCHHLPSLRITFHTLYCHNSSPLPPPHRPHTPSPAILTPLALHSGAGGVVGANPLAEIASIGMKALKLQKLRVRHFVNRTLGANSTTTTS</sequence>
<evidence type="ECO:0000313" key="2">
    <source>
        <dbReference type="Proteomes" id="UP000324222"/>
    </source>
</evidence>
<gene>
    <name evidence="1" type="ORF">E2C01_017138</name>
</gene>